<dbReference type="InterPro" id="IPR001647">
    <property type="entry name" value="HTH_TetR"/>
</dbReference>
<sequence length="230" mass="25251">MASKVRAALSLSLIVETAIKVADEGGLEAVTMRGVGQRLNATGMALYRHVANREALIELMIDQVVKEFAYPEGRPEHWRDALQAAARQDWRSYFAHPWMLAATATAKPPMGPNMLASMEWSLATFDGLGLSGAEKLYLLGVVNSYGQGLALSWGHGFLARGEDREDAAEWWMANLPGEGEVETSPRYSRLLEVTKSLGVSPASEGYIDDEFEFGLQRVLDGIQVYLDSRG</sequence>
<protein>
    <recommendedName>
        <fullName evidence="5">HTH tetR-type domain-containing protein</fullName>
    </recommendedName>
</protein>
<dbReference type="InterPro" id="IPR009057">
    <property type="entry name" value="Homeodomain-like_sf"/>
</dbReference>
<keyword evidence="3" id="KW-0804">Transcription</keyword>
<dbReference type="Gene3D" id="1.10.357.10">
    <property type="entry name" value="Tetracycline Repressor, domain 2"/>
    <property type="match status" value="1"/>
</dbReference>
<feature type="domain" description="HTH tetR-type" evidence="5">
    <location>
        <begin position="8"/>
        <end position="68"/>
    </location>
</feature>
<dbReference type="Pfam" id="PF02909">
    <property type="entry name" value="TetR_C_1"/>
    <property type="match status" value="1"/>
</dbReference>
<dbReference type="Gene3D" id="1.10.10.60">
    <property type="entry name" value="Homeodomain-like"/>
    <property type="match status" value="1"/>
</dbReference>
<evidence type="ECO:0000256" key="2">
    <source>
        <dbReference type="ARBA" id="ARBA00023125"/>
    </source>
</evidence>
<evidence type="ECO:0000256" key="4">
    <source>
        <dbReference type="PROSITE-ProRule" id="PRU00335"/>
    </source>
</evidence>
<dbReference type="AlphaFoldDB" id="A0A2P2FW26"/>
<keyword evidence="7" id="KW-1185">Reference proteome</keyword>
<gene>
    <name evidence="6" type="ORF">BB31_13300</name>
</gene>
<feature type="DNA-binding region" description="H-T-H motif" evidence="4">
    <location>
        <begin position="31"/>
        <end position="50"/>
    </location>
</feature>
<evidence type="ECO:0000313" key="7">
    <source>
        <dbReference type="Proteomes" id="UP000256220"/>
    </source>
</evidence>
<dbReference type="SUPFAM" id="SSF48498">
    <property type="entry name" value="Tetracyclin repressor-like, C-terminal domain"/>
    <property type="match status" value="1"/>
</dbReference>
<dbReference type="RefSeq" id="WP_091598464.1">
    <property type="nucleotide sequence ID" value="NZ_JFBM01000009.1"/>
</dbReference>
<dbReference type="InterPro" id="IPR004111">
    <property type="entry name" value="Repressor_TetR_C"/>
</dbReference>
<keyword evidence="2 4" id="KW-0238">DNA-binding</keyword>
<dbReference type="GO" id="GO:0045892">
    <property type="term" value="P:negative regulation of DNA-templated transcription"/>
    <property type="evidence" value="ECO:0007669"/>
    <property type="project" value="InterPro"/>
</dbReference>
<accession>A0A2P2FW26</accession>
<organism evidence="6 7">
    <name type="scientific">Amycolatopsis lurida NRRL 2430</name>
    <dbReference type="NCBI Taxonomy" id="1460371"/>
    <lineage>
        <taxon>Bacteria</taxon>
        <taxon>Bacillati</taxon>
        <taxon>Actinomycetota</taxon>
        <taxon>Actinomycetes</taxon>
        <taxon>Pseudonocardiales</taxon>
        <taxon>Pseudonocardiaceae</taxon>
        <taxon>Amycolatopsis</taxon>
    </lineage>
</organism>
<evidence type="ECO:0000256" key="1">
    <source>
        <dbReference type="ARBA" id="ARBA00023015"/>
    </source>
</evidence>
<dbReference type="GO" id="GO:0003677">
    <property type="term" value="F:DNA binding"/>
    <property type="evidence" value="ECO:0007669"/>
    <property type="project" value="UniProtKB-UniRule"/>
</dbReference>
<proteinExistence type="predicted"/>
<dbReference type="PROSITE" id="PS50977">
    <property type="entry name" value="HTH_TETR_2"/>
    <property type="match status" value="1"/>
</dbReference>
<dbReference type="Pfam" id="PF00440">
    <property type="entry name" value="TetR_N"/>
    <property type="match status" value="1"/>
</dbReference>
<evidence type="ECO:0000259" key="5">
    <source>
        <dbReference type="PROSITE" id="PS50977"/>
    </source>
</evidence>
<evidence type="ECO:0000313" key="6">
    <source>
        <dbReference type="EMBL" id="KFU80919.1"/>
    </source>
</evidence>
<reference evidence="6 7" key="1">
    <citation type="journal article" date="2014" name="Genome Announc.">
        <title>Draft Genome Sequence of Amycolatopsis lurida NRRL 2430, Producer of the Glycopeptide Family Antibiotic Ristocetin.</title>
        <authorList>
            <person name="Kwun M.J."/>
            <person name="Hong H.J."/>
        </authorList>
    </citation>
    <scope>NUCLEOTIDE SEQUENCE [LARGE SCALE GENOMIC DNA]</scope>
    <source>
        <strain evidence="6 7">NRRL 2430</strain>
    </source>
</reference>
<comment type="caution">
    <text evidence="6">The sequence shown here is derived from an EMBL/GenBank/DDBJ whole genome shotgun (WGS) entry which is preliminary data.</text>
</comment>
<evidence type="ECO:0000256" key="3">
    <source>
        <dbReference type="ARBA" id="ARBA00023163"/>
    </source>
</evidence>
<dbReference type="EMBL" id="JFBM01000009">
    <property type="protein sequence ID" value="KFU80919.1"/>
    <property type="molecule type" value="Genomic_DNA"/>
</dbReference>
<name>A0A2P2FW26_AMYLU</name>
<dbReference type="InterPro" id="IPR036271">
    <property type="entry name" value="Tet_transcr_reg_TetR-rel_C_sf"/>
</dbReference>
<dbReference type="SUPFAM" id="SSF46689">
    <property type="entry name" value="Homeodomain-like"/>
    <property type="match status" value="1"/>
</dbReference>
<keyword evidence="1" id="KW-0805">Transcription regulation</keyword>
<dbReference type="Proteomes" id="UP000256220">
    <property type="component" value="Unassembled WGS sequence"/>
</dbReference>